<dbReference type="PANTHER" id="PTHR43975">
    <property type="entry name" value="ZGC:101858"/>
    <property type="match status" value="1"/>
</dbReference>
<protein>
    <submittedName>
        <fullName evidence="2">3-oxoacyl-[acyl-carrier protein] reductase</fullName>
        <ecNumber evidence="2">1.1.1.100</ecNumber>
    </submittedName>
</protein>
<keyword evidence="3" id="KW-1185">Reference proteome</keyword>
<name>A0A017HMB1_9RHOB</name>
<dbReference type="Proteomes" id="UP000019666">
    <property type="component" value="Unassembled WGS sequence"/>
</dbReference>
<dbReference type="OrthoDB" id="7157698at2"/>
<dbReference type="PRINTS" id="PR00080">
    <property type="entry name" value="SDRFAMILY"/>
</dbReference>
<accession>A0A017HMB1</accession>
<evidence type="ECO:0000256" key="1">
    <source>
        <dbReference type="ARBA" id="ARBA00006484"/>
    </source>
</evidence>
<evidence type="ECO:0000313" key="2">
    <source>
        <dbReference type="EMBL" id="EYD74919.1"/>
    </source>
</evidence>
<dbReference type="InterPro" id="IPR002347">
    <property type="entry name" value="SDR_fam"/>
</dbReference>
<dbReference type="PANTHER" id="PTHR43975:SF2">
    <property type="entry name" value="EG:BACR7A4.14 PROTEIN-RELATED"/>
    <property type="match status" value="1"/>
</dbReference>
<sequence length="258" mass="26099">MKVELSGKVVVVTGAASGIGAAVARLAAESGAGALVLSDRDADGCRAVGEGIAGQGPAVETVGADLSDLGSAAAIAGAARRRFGRIDGLVNAAGLTTRASMLDGTPGVWEELFAVNARAPYFLMREAIGDMVARGAAGAIVNVLSINAHCGAPDLAIYSATKGALLTLTKNAANAHLRDRIRVNGINLGWAATEAEHRMQSETLGHGPGWLEAAAARMPLGRLLEPGEAARLAVFLLSDASAPMTGVALDLEQRVTGA</sequence>
<dbReference type="PROSITE" id="PS00061">
    <property type="entry name" value="ADH_SHORT"/>
    <property type="match status" value="1"/>
</dbReference>
<dbReference type="FunFam" id="3.40.50.720:FF:000084">
    <property type="entry name" value="Short-chain dehydrogenase reductase"/>
    <property type="match status" value="1"/>
</dbReference>
<organism evidence="2 3">
    <name type="scientific">Rubellimicrobium mesophilum DSM 19309</name>
    <dbReference type="NCBI Taxonomy" id="442562"/>
    <lineage>
        <taxon>Bacteria</taxon>
        <taxon>Pseudomonadati</taxon>
        <taxon>Pseudomonadota</taxon>
        <taxon>Alphaproteobacteria</taxon>
        <taxon>Rhodobacterales</taxon>
        <taxon>Roseobacteraceae</taxon>
        <taxon>Rubellimicrobium</taxon>
    </lineage>
</organism>
<dbReference type="CDD" id="cd05233">
    <property type="entry name" value="SDR_c"/>
    <property type="match status" value="1"/>
</dbReference>
<dbReference type="GO" id="GO:0004316">
    <property type="term" value="F:3-oxoacyl-[acyl-carrier-protein] reductase (NADPH) activity"/>
    <property type="evidence" value="ECO:0007669"/>
    <property type="project" value="UniProtKB-EC"/>
</dbReference>
<keyword evidence="2" id="KW-0560">Oxidoreductase</keyword>
<proteinExistence type="inferred from homology"/>
<dbReference type="NCBIfam" id="NF004847">
    <property type="entry name" value="PRK06198.1"/>
    <property type="match status" value="1"/>
</dbReference>
<gene>
    <name evidence="2" type="ORF">Rumeso_03560</name>
</gene>
<dbReference type="Pfam" id="PF13561">
    <property type="entry name" value="adh_short_C2"/>
    <property type="match status" value="1"/>
</dbReference>
<dbReference type="InterPro" id="IPR020904">
    <property type="entry name" value="Sc_DH/Rdtase_CS"/>
</dbReference>
<dbReference type="RefSeq" id="WP_037279693.1">
    <property type="nucleotide sequence ID" value="NZ_KK088563.1"/>
</dbReference>
<dbReference type="Gene3D" id="3.40.50.720">
    <property type="entry name" value="NAD(P)-binding Rossmann-like Domain"/>
    <property type="match status" value="1"/>
</dbReference>
<evidence type="ECO:0000313" key="3">
    <source>
        <dbReference type="Proteomes" id="UP000019666"/>
    </source>
</evidence>
<dbReference type="HOGENOM" id="CLU_010194_1_0_5"/>
<dbReference type="EMBL" id="AOSK01000099">
    <property type="protein sequence ID" value="EYD74919.1"/>
    <property type="molecule type" value="Genomic_DNA"/>
</dbReference>
<reference evidence="2 3" key="1">
    <citation type="submission" date="2013-02" db="EMBL/GenBank/DDBJ databases">
        <authorList>
            <person name="Fiebig A."/>
            <person name="Goeker M."/>
            <person name="Klenk H.-P.P."/>
        </authorList>
    </citation>
    <scope>NUCLEOTIDE SEQUENCE [LARGE SCALE GENOMIC DNA]</scope>
    <source>
        <strain evidence="2 3">DSM 19309</strain>
    </source>
</reference>
<dbReference type="STRING" id="442562.Rumeso_03560"/>
<comment type="caution">
    <text evidence="2">The sequence shown here is derived from an EMBL/GenBank/DDBJ whole genome shotgun (WGS) entry which is preliminary data.</text>
</comment>
<comment type="similarity">
    <text evidence="1">Belongs to the short-chain dehydrogenases/reductases (SDR) family.</text>
</comment>
<dbReference type="InterPro" id="IPR036291">
    <property type="entry name" value="NAD(P)-bd_dom_sf"/>
</dbReference>
<dbReference type="SUPFAM" id="SSF51735">
    <property type="entry name" value="NAD(P)-binding Rossmann-fold domains"/>
    <property type="match status" value="1"/>
</dbReference>
<dbReference type="PRINTS" id="PR00081">
    <property type="entry name" value="GDHRDH"/>
</dbReference>
<dbReference type="AlphaFoldDB" id="A0A017HMB1"/>
<dbReference type="PATRIC" id="fig|442562.3.peg.3505"/>
<dbReference type="EC" id="1.1.1.100" evidence="2"/>